<evidence type="ECO:0000313" key="9">
    <source>
        <dbReference type="EMBL" id="ELU40593.1"/>
    </source>
</evidence>
<keyword evidence="5 7" id="KW-0408">Iron</keyword>
<dbReference type="GO" id="GO:0005506">
    <property type="term" value="F:iron ion binding"/>
    <property type="evidence" value="ECO:0007669"/>
    <property type="project" value="InterPro"/>
</dbReference>
<dbReference type="InterPro" id="IPR001128">
    <property type="entry name" value="Cyt_P450"/>
</dbReference>
<dbReference type="Pfam" id="PF00067">
    <property type="entry name" value="p450"/>
    <property type="match status" value="1"/>
</dbReference>
<evidence type="ECO:0000256" key="1">
    <source>
        <dbReference type="ARBA" id="ARBA00010617"/>
    </source>
</evidence>
<dbReference type="InterPro" id="IPR002401">
    <property type="entry name" value="Cyt_P450_E_grp-I"/>
</dbReference>
<evidence type="ECO:0000256" key="2">
    <source>
        <dbReference type="ARBA" id="ARBA00022617"/>
    </source>
</evidence>
<dbReference type="STRING" id="983506.L8WUZ7"/>
<dbReference type="InterPro" id="IPR017972">
    <property type="entry name" value="Cyt_P450_CS"/>
</dbReference>
<dbReference type="OMA" id="VPEMMGY"/>
<keyword evidence="10" id="KW-1185">Reference proteome</keyword>
<evidence type="ECO:0000256" key="8">
    <source>
        <dbReference type="RuleBase" id="RU000461"/>
    </source>
</evidence>
<comment type="caution">
    <text evidence="9">The sequence shown here is derived from an EMBL/GenBank/DDBJ whole genome shotgun (WGS) entry which is preliminary data.</text>
</comment>
<evidence type="ECO:0000256" key="6">
    <source>
        <dbReference type="ARBA" id="ARBA00023033"/>
    </source>
</evidence>
<dbReference type="EMBL" id="AFRT01001379">
    <property type="protein sequence ID" value="ELU40593.1"/>
    <property type="molecule type" value="Genomic_DNA"/>
</dbReference>
<evidence type="ECO:0000256" key="3">
    <source>
        <dbReference type="ARBA" id="ARBA00022723"/>
    </source>
</evidence>
<dbReference type="InterPro" id="IPR036396">
    <property type="entry name" value="Cyt_P450_sf"/>
</dbReference>
<proteinExistence type="inferred from homology"/>
<dbReference type="Gene3D" id="1.10.630.10">
    <property type="entry name" value="Cytochrome P450"/>
    <property type="match status" value="1"/>
</dbReference>
<dbReference type="PROSITE" id="PS00086">
    <property type="entry name" value="CYTOCHROME_P450"/>
    <property type="match status" value="1"/>
</dbReference>
<evidence type="ECO:0000313" key="10">
    <source>
        <dbReference type="Proteomes" id="UP000011668"/>
    </source>
</evidence>
<feature type="binding site" description="axial binding residue" evidence="7">
    <location>
        <position position="475"/>
    </location>
    <ligand>
        <name>heme</name>
        <dbReference type="ChEBI" id="CHEBI:30413"/>
    </ligand>
    <ligandPart>
        <name>Fe</name>
        <dbReference type="ChEBI" id="CHEBI:18248"/>
    </ligandPart>
</feature>
<keyword evidence="3 7" id="KW-0479">Metal-binding</keyword>
<dbReference type="AlphaFoldDB" id="L8WUZ7"/>
<dbReference type="GO" id="GO:0020037">
    <property type="term" value="F:heme binding"/>
    <property type="evidence" value="ECO:0007669"/>
    <property type="project" value="InterPro"/>
</dbReference>
<keyword evidence="6 8" id="KW-0503">Monooxygenase</keyword>
<dbReference type="PRINTS" id="PR00463">
    <property type="entry name" value="EP450I"/>
</dbReference>
<dbReference type="Proteomes" id="UP000011668">
    <property type="component" value="Unassembled WGS sequence"/>
</dbReference>
<dbReference type="SUPFAM" id="SSF48264">
    <property type="entry name" value="Cytochrome P450"/>
    <property type="match status" value="1"/>
</dbReference>
<dbReference type="HOGENOM" id="CLU_025001_2_0_1"/>
<gene>
    <name evidence="9" type="ORF">AG1IA_05374</name>
</gene>
<dbReference type="PANTHER" id="PTHR24291:SF50">
    <property type="entry name" value="BIFUNCTIONAL ALBAFLAVENONE MONOOXYGENASE_TERPENE SYNTHASE"/>
    <property type="match status" value="1"/>
</dbReference>
<dbReference type="PANTHER" id="PTHR24291">
    <property type="entry name" value="CYTOCHROME P450 FAMILY 4"/>
    <property type="match status" value="1"/>
</dbReference>
<dbReference type="PRINTS" id="PR00385">
    <property type="entry name" value="P450"/>
</dbReference>
<evidence type="ECO:0000256" key="7">
    <source>
        <dbReference type="PIRSR" id="PIRSR602401-1"/>
    </source>
</evidence>
<dbReference type="GO" id="GO:0004497">
    <property type="term" value="F:monooxygenase activity"/>
    <property type="evidence" value="ECO:0007669"/>
    <property type="project" value="UniProtKB-KW"/>
</dbReference>
<comment type="cofactor">
    <cofactor evidence="7">
        <name>heme</name>
        <dbReference type="ChEBI" id="CHEBI:30413"/>
    </cofactor>
</comment>
<protein>
    <submittedName>
        <fullName evidence="9">Cytochrome P450 domain-containing protein</fullName>
    </submittedName>
</protein>
<name>L8WUZ7_THACA</name>
<accession>L8WUZ7</accession>
<organism evidence="9 10">
    <name type="scientific">Thanatephorus cucumeris (strain AG1-IA)</name>
    <name type="common">Rice sheath blight fungus</name>
    <name type="synonym">Rhizoctonia solani</name>
    <dbReference type="NCBI Taxonomy" id="983506"/>
    <lineage>
        <taxon>Eukaryota</taxon>
        <taxon>Fungi</taxon>
        <taxon>Dikarya</taxon>
        <taxon>Basidiomycota</taxon>
        <taxon>Agaricomycotina</taxon>
        <taxon>Agaricomycetes</taxon>
        <taxon>Cantharellales</taxon>
        <taxon>Ceratobasidiaceae</taxon>
        <taxon>Rhizoctonia</taxon>
        <taxon>Rhizoctonia solani AG-1</taxon>
    </lineage>
</organism>
<comment type="similarity">
    <text evidence="1 8">Belongs to the cytochrome P450 family.</text>
</comment>
<sequence>MESHRCFQALASPAILYRIQQSVPASADVRPPNGLSDRSSPFTILALPSLLTWLGYQWLLPKPLPGIPHNPITSIWGDIPGIIKAAKEDKISLVDFLSNMGKKHGAIYQVLFRNKIAVIISDRKEMQRILVQEKVTDQHSRVNQTFATVIPNSQIALPANEKWKRHRRLTALSMSRRYLERMSVRVAMGASDLMKLWDEKLGTVGSCAFEAGIDIQLATMLNPPQKKDGIALIPRSEVPPLYNAVNAMMKSMHGASRAAFPSVYAVVSCYASPSWRKQYNLISSFLNDAIIDAREQENITKEKGAALATDADCVLDMIIQREAREGAEKFEKDEILDELMIAGQDTTASALRWLVKYLATDPQIQRRLHEEVCSVFNRDGDATGPLDFELLDDSDRVPVLEAVVAETLRHAGIGSLIARELLQDEVALGRLIPKDESEWGPDANEWRPTRWLRPDGTFNRLAGPSFPFGVGHRACFGQRLALPDHRFYSLNTSSLQWRAPSSSSQYLMKLALGRRSKLLQSSQSYAIYLWRDGNLCRIAR</sequence>
<reference evidence="9 10" key="1">
    <citation type="journal article" date="2013" name="Nat. Commun.">
        <title>The evolution and pathogenic mechanisms of the rice sheath blight pathogen.</title>
        <authorList>
            <person name="Zheng A."/>
            <person name="Lin R."/>
            <person name="Xu L."/>
            <person name="Qin P."/>
            <person name="Tang C."/>
            <person name="Ai P."/>
            <person name="Zhang D."/>
            <person name="Liu Y."/>
            <person name="Sun Z."/>
            <person name="Feng H."/>
            <person name="Wang Y."/>
            <person name="Chen Y."/>
            <person name="Liang X."/>
            <person name="Fu R."/>
            <person name="Li Q."/>
            <person name="Zhang J."/>
            <person name="Yu X."/>
            <person name="Xie Z."/>
            <person name="Ding L."/>
            <person name="Guan P."/>
            <person name="Tang J."/>
            <person name="Liang Y."/>
            <person name="Wang S."/>
            <person name="Deng Q."/>
            <person name="Li S."/>
            <person name="Zhu J."/>
            <person name="Wang L."/>
            <person name="Liu H."/>
            <person name="Li P."/>
        </authorList>
    </citation>
    <scope>NUCLEOTIDE SEQUENCE [LARGE SCALE GENOMIC DNA]</scope>
    <source>
        <strain evidence="10">AG-1 IA</strain>
    </source>
</reference>
<dbReference type="InterPro" id="IPR050196">
    <property type="entry name" value="Cytochrome_P450_Monoox"/>
</dbReference>
<evidence type="ECO:0000256" key="5">
    <source>
        <dbReference type="ARBA" id="ARBA00023004"/>
    </source>
</evidence>
<dbReference type="GO" id="GO:0016705">
    <property type="term" value="F:oxidoreductase activity, acting on paired donors, with incorporation or reduction of molecular oxygen"/>
    <property type="evidence" value="ECO:0007669"/>
    <property type="project" value="InterPro"/>
</dbReference>
<keyword evidence="2 7" id="KW-0349">Heme</keyword>
<keyword evidence="4 8" id="KW-0560">Oxidoreductase</keyword>
<evidence type="ECO:0000256" key="4">
    <source>
        <dbReference type="ARBA" id="ARBA00023002"/>
    </source>
</evidence>
<dbReference type="OrthoDB" id="1470350at2759"/>